<dbReference type="InterPro" id="IPR003598">
    <property type="entry name" value="Ig_sub2"/>
</dbReference>
<dbReference type="InterPro" id="IPR010255">
    <property type="entry name" value="Haem_peroxidase_sf"/>
</dbReference>
<evidence type="ECO:0000256" key="10">
    <source>
        <dbReference type="ARBA" id="ARBA00023002"/>
    </source>
</evidence>
<dbReference type="InterPro" id="IPR019791">
    <property type="entry name" value="Haem_peroxidase_animal"/>
</dbReference>
<accession>A0A1W4XC42</accession>
<dbReference type="InterPro" id="IPR007110">
    <property type="entry name" value="Ig-like_dom"/>
</dbReference>
<evidence type="ECO:0000256" key="11">
    <source>
        <dbReference type="ARBA" id="ARBA00023004"/>
    </source>
</evidence>
<feature type="binding site" description="axial binding residue" evidence="21">
    <location>
        <position position="1076"/>
    </location>
    <ligand>
        <name>heme b</name>
        <dbReference type="ChEBI" id="CHEBI:60344"/>
    </ligand>
    <ligandPart>
        <name>Fe</name>
        <dbReference type="ChEBI" id="CHEBI:18248"/>
    </ligandPart>
</feature>
<dbReference type="GO" id="GO:0046872">
    <property type="term" value="F:metal ion binding"/>
    <property type="evidence" value="ECO:0007669"/>
    <property type="project" value="UniProtKB-KW"/>
</dbReference>
<dbReference type="Pfam" id="PF07679">
    <property type="entry name" value="I-set"/>
    <property type="match status" value="4"/>
</dbReference>
<evidence type="ECO:0000256" key="19">
    <source>
        <dbReference type="ARBA" id="ARBA00049501"/>
    </source>
</evidence>
<comment type="similarity">
    <text evidence="20">Belongs to the peroxidase family. XPO subfamily.</text>
</comment>
<dbReference type="InterPro" id="IPR037120">
    <property type="entry name" value="Haem_peroxidase_sf_animal"/>
</dbReference>
<dbReference type="SUPFAM" id="SSF52058">
    <property type="entry name" value="L domain-like"/>
    <property type="match status" value="1"/>
</dbReference>
<evidence type="ECO:0000256" key="20">
    <source>
        <dbReference type="ARBA" id="ARBA00061342"/>
    </source>
</evidence>
<feature type="domain" description="Ig-like" evidence="24">
    <location>
        <begin position="338"/>
        <end position="424"/>
    </location>
</feature>
<evidence type="ECO:0000256" key="13">
    <source>
        <dbReference type="ARBA" id="ARBA00023180"/>
    </source>
</evidence>
<evidence type="ECO:0000256" key="9">
    <source>
        <dbReference type="ARBA" id="ARBA00022737"/>
    </source>
</evidence>
<evidence type="ECO:0000256" key="15">
    <source>
        <dbReference type="ARBA" id="ARBA00047544"/>
    </source>
</evidence>
<keyword evidence="10" id="KW-0560">Oxidoreductase</keyword>
<evidence type="ECO:0000256" key="14">
    <source>
        <dbReference type="ARBA" id="ARBA00023319"/>
    </source>
</evidence>
<dbReference type="SUPFAM" id="SSF48726">
    <property type="entry name" value="Immunoglobulin"/>
    <property type="match status" value="4"/>
</dbReference>
<dbReference type="SMART" id="SM00408">
    <property type="entry name" value="IGc2"/>
    <property type="match status" value="4"/>
</dbReference>
<comment type="catalytic activity">
    <reaction evidence="18">
        <text>L-tyrosyl-[protein] + bromide + H2O2 + H(+) = 3-bromo-L-tyrosyl-[protein] + 2 H2O</text>
        <dbReference type="Rhea" id="RHEA:69360"/>
        <dbReference type="Rhea" id="RHEA-COMP:10136"/>
        <dbReference type="Rhea" id="RHEA-COMP:17686"/>
        <dbReference type="ChEBI" id="CHEBI:15377"/>
        <dbReference type="ChEBI" id="CHEBI:15378"/>
        <dbReference type="ChEBI" id="CHEBI:15858"/>
        <dbReference type="ChEBI" id="CHEBI:16240"/>
        <dbReference type="ChEBI" id="CHEBI:46858"/>
        <dbReference type="ChEBI" id="CHEBI:183512"/>
    </reaction>
    <physiologicalReaction direction="left-to-right" evidence="18">
        <dbReference type="Rhea" id="RHEA:69361"/>
    </physiologicalReaction>
</comment>
<evidence type="ECO:0000256" key="7">
    <source>
        <dbReference type="ARBA" id="ARBA00022723"/>
    </source>
</evidence>
<comment type="cofactor">
    <cofactor evidence="1">
        <name>heme b</name>
        <dbReference type="ChEBI" id="CHEBI:60344"/>
    </cofactor>
</comment>
<dbReference type="PRINTS" id="PR00457">
    <property type="entry name" value="ANPEROXIDASE"/>
</dbReference>
<dbReference type="InterPro" id="IPR034824">
    <property type="entry name" value="Peroxidasin_peroxidase"/>
</dbReference>
<dbReference type="Gene3D" id="3.80.10.10">
    <property type="entry name" value="Ribonuclease Inhibitor"/>
    <property type="match status" value="1"/>
</dbReference>
<keyword evidence="25" id="KW-1185">Reference proteome</keyword>
<evidence type="ECO:0000256" key="2">
    <source>
        <dbReference type="ARBA" id="ARBA00004613"/>
    </source>
</evidence>
<evidence type="ECO:0000313" key="25">
    <source>
        <dbReference type="Proteomes" id="UP000192223"/>
    </source>
</evidence>
<keyword evidence="14" id="KW-0393">Immunoglobulin domain</keyword>
<dbReference type="FunFam" id="2.60.40.10:FF:000032">
    <property type="entry name" value="palladin isoform X1"/>
    <property type="match status" value="2"/>
</dbReference>
<dbReference type="KEGG" id="apln:108742770"/>
<dbReference type="Gene3D" id="2.60.40.10">
    <property type="entry name" value="Immunoglobulins"/>
    <property type="match status" value="4"/>
</dbReference>
<evidence type="ECO:0000256" key="16">
    <source>
        <dbReference type="ARBA" id="ARBA00047610"/>
    </source>
</evidence>
<dbReference type="Gene3D" id="1.10.640.10">
    <property type="entry name" value="Haem peroxidase domain superfamily, animal type"/>
    <property type="match status" value="1"/>
</dbReference>
<dbReference type="PROSITE" id="PS50292">
    <property type="entry name" value="PEROXIDASE_3"/>
    <property type="match status" value="1"/>
</dbReference>
<evidence type="ECO:0000256" key="4">
    <source>
        <dbReference type="ARBA" id="ARBA00022559"/>
    </source>
</evidence>
<keyword evidence="11 21" id="KW-0408">Iron</keyword>
<dbReference type="GO" id="GO:0006979">
    <property type="term" value="P:response to oxidative stress"/>
    <property type="evidence" value="ECO:0007669"/>
    <property type="project" value="InterPro"/>
</dbReference>
<feature type="coiled-coil region" evidence="22">
    <location>
        <begin position="1355"/>
        <end position="1389"/>
    </location>
</feature>
<dbReference type="GO" id="GO:0005615">
    <property type="term" value="C:extracellular space"/>
    <property type="evidence" value="ECO:0007669"/>
    <property type="project" value="TreeGrafter"/>
</dbReference>
<dbReference type="Proteomes" id="UP000192223">
    <property type="component" value="Unplaced"/>
</dbReference>
<name>A0A1W4XC42_AGRPL</name>
<sequence>MRSSISFFFVLCCLAEFVSAQYRNLAPSVCPSSCICYRRNVRCVKKDLQEIPKVPVLTNILDLKFNKIRDIHPGIFQHHVYMKSLLLNDNLLSSLRNGAFTGLAQLKHLSLHKNRIRYIEPEVFHGLYKLEYLYLYGNEIQEFDAKTFTNLPSLSRLFLHNNKISHILMGSFEGLPKLSRLRLDSNALVCDCDLLMVTKMLEQNSVHTGARCKYPDEMYGKSLTEMSAQDVHCEKPGIIQGPRDVEVSWGGIAVFTCKVEGPSTSVEWMKNEVLIEQDDRYKIMDDGSLMIKNSEDKDEGTYECMVKSPQGEVHSQPAKMIVVKDNDNEYRDADPQKPTFVVRPQKVDTSVGAREIKLNCKAIGNPKPVITWSQNGITLALDSRRFLENGGNLVIRTVEPSDDGIYQCDASNVHGRVSTSAVVNINTAPSFTIHPQSADVQRGATLRLECAAVASPFPQITWFKENIQLTESARIRFTPDKTVLEIQHVEDSDSGLYICEAKNNMGKRETSANVKVLAHEEKEKPPILIYKPYDIEAVLGGTIELPCKSEGIPTPGIQWRKDGSTMQRTGRFRISIGGNLYIYNVQPDDAGRYECTAINDHGSISASGYLTVKQQRHNSGINLGDKFVKIAFAEATDEVDRAINNTIDFLFNNPNATRTSADIFRIIRYPNAPARELARAAEVYERTLVNIRKHVERGMSANLASDFNYREILSPEHLELVAKLSGCTAHRRARNCTDMCYHKKYRSIDGTCNNLQNPTWGASLTGFRRILKPIYENGFSTPIGWNSETKYYGFKKPSSRLVSTTLLSTKTISSDDQITHMVMQWGQFLDHDLDHALPSVSSQSWDGIDCKKSCDYAAPCFPMDVPPNDPRIQNRRCIDFIRTSSICGSGMTSVFFGTVQPREQINQLTSYIDASQVYGFSEELARDLRDLTNDHGYLRTGRVIGNGKPLLPFANGDAMDCRRNLSESSINCFLAGDIRANEQVGLIAMHTVWMREHNRIADELYRYNPHWDGETLYQEARKIVSAAMQHITYKLWLPYIIGKEGLEMLGEYKEYNPKLNPSISNVFATAALRFGHTLINPVLHRLDSSFSPINEGHLPLHKAFFSPWRVVDEGGIDPLLRGFFTVAAKVKKPNENLNAELTERLFESAHAVALDLAAMNIQRSRDHAIPGYIEFRKFCNMSEVDTFNDLRDEITDPEIRRKLKDLYGHPGNIDVFVGGVLEDPVPGGRVGPLFRCLLVEQFRRLRDGDRFWYENPSVFKPEQLVQIKQYSVSRVLCDNGDNITRVTQNSFLLPERQGGYVSCSKVPKVDLRLWTECCNDCRASTQFNTISRFGRTRRDANEYSPRGSYLNSTYTETDENKIKRLVKKIDDLESEVHGLLETLKQIRETQRNILRRL</sequence>
<dbReference type="FunFam" id="2.60.40.10:FF:001851">
    <property type="entry name" value="Peroxidasin"/>
    <property type="match status" value="1"/>
</dbReference>
<dbReference type="InterPro" id="IPR013098">
    <property type="entry name" value="Ig_I-set"/>
</dbReference>
<dbReference type="InterPro" id="IPR032675">
    <property type="entry name" value="LRR_dom_sf"/>
</dbReference>
<keyword evidence="9" id="KW-0677">Repeat</keyword>
<evidence type="ECO:0000256" key="12">
    <source>
        <dbReference type="ARBA" id="ARBA00023157"/>
    </source>
</evidence>
<evidence type="ECO:0000256" key="23">
    <source>
        <dbReference type="SAM" id="SignalP"/>
    </source>
</evidence>
<keyword evidence="3" id="KW-0964">Secreted</keyword>
<evidence type="ECO:0000256" key="6">
    <source>
        <dbReference type="ARBA" id="ARBA00022617"/>
    </source>
</evidence>
<evidence type="ECO:0000313" key="26">
    <source>
        <dbReference type="RefSeq" id="XP_018333589.1"/>
    </source>
</evidence>
<evidence type="ECO:0000256" key="18">
    <source>
        <dbReference type="ARBA" id="ARBA00048887"/>
    </source>
</evidence>
<feature type="signal peptide" evidence="23">
    <location>
        <begin position="1"/>
        <end position="20"/>
    </location>
</feature>
<dbReference type="SMART" id="SM00409">
    <property type="entry name" value="IG"/>
    <property type="match status" value="4"/>
</dbReference>
<evidence type="ECO:0000256" key="8">
    <source>
        <dbReference type="ARBA" id="ARBA00022729"/>
    </source>
</evidence>
<keyword evidence="13" id="KW-0325">Glycoprotein</keyword>
<evidence type="ECO:0000256" key="1">
    <source>
        <dbReference type="ARBA" id="ARBA00001970"/>
    </source>
</evidence>
<dbReference type="FunFam" id="1.10.640.10:FF:000001">
    <property type="entry name" value="Peroxidasin homolog"/>
    <property type="match status" value="1"/>
</dbReference>
<dbReference type="CDD" id="cd09826">
    <property type="entry name" value="peroxidasin_like"/>
    <property type="match status" value="1"/>
</dbReference>
<evidence type="ECO:0000259" key="24">
    <source>
        <dbReference type="PROSITE" id="PS50835"/>
    </source>
</evidence>
<evidence type="ECO:0000256" key="21">
    <source>
        <dbReference type="PIRSR" id="PIRSR619791-2"/>
    </source>
</evidence>
<dbReference type="GO" id="GO:0020037">
    <property type="term" value="F:heme binding"/>
    <property type="evidence" value="ECO:0007669"/>
    <property type="project" value="InterPro"/>
</dbReference>
<keyword evidence="6 21" id="KW-0349">Heme</keyword>
<comment type="catalytic activity">
    <reaction evidence="15">
        <text>bromide + H2O2 = hypobromite + H2O</text>
        <dbReference type="Rhea" id="RHEA:66016"/>
        <dbReference type="ChEBI" id="CHEBI:15377"/>
        <dbReference type="ChEBI" id="CHEBI:15858"/>
        <dbReference type="ChEBI" id="CHEBI:16240"/>
        <dbReference type="ChEBI" id="CHEBI:29250"/>
    </reaction>
    <physiologicalReaction direction="left-to-right" evidence="15">
        <dbReference type="Rhea" id="RHEA:66017"/>
    </physiologicalReaction>
</comment>
<keyword evidence="7 21" id="KW-0479">Metal-binding</keyword>
<organism evidence="25 26">
    <name type="scientific">Agrilus planipennis</name>
    <name type="common">Emerald ash borer</name>
    <name type="synonym">Agrilus marcopoli</name>
    <dbReference type="NCBI Taxonomy" id="224129"/>
    <lineage>
        <taxon>Eukaryota</taxon>
        <taxon>Metazoa</taxon>
        <taxon>Ecdysozoa</taxon>
        <taxon>Arthropoda</taxon>
        <taxon>Hexapoda</taxon>
        <taxon>Insecta</taxon>
        <taxon>Pterygota</taxon>
        <taxon>Neoptera</taxon>
        <taxon>Endopterygota</taxon>
        <taxon>Coleoptera</taxon>
        <taxon>Polyphaga</taxon>
        <taxon>Elateriformia</taxon>
        <taxon>Buprestoidea</taxon>
        <taxon>Buprestidae</taxon>
        <taxon>Agrilinae</taxon>
        <taxon>Agrilus</taxon>
    </lineage>
</organism>
<keyword evidence="4" id="KW-0575">Peroxidase</keyword>
<keyword evidence="12" id="KW-1015">Disulfide bond</keyword>
<dbReference type="Pfam" id="PF13855">
    <property type="entry name" value="LRR_8"/>
    <property type="match status" value="1"/>
</dbReference>
<dbReference type="RefSeq" id="XP_018333589.1">
    <property type="nucleotide sequence ID" value="XM_018478087.2"/>
</dbReference>
<dbReference type="SMART" id="SM00369">
    <property type="entry name" value="LRR_TYP"/>
    <property type="match status" value="5"/>
</dbReference>
<evidence type="ECO:0000256" key="17">
    <source>
        <dbReference type="ARBA" id="ARBA00048396"/>
    </source>
</evidence>
<feature type="chain" id="PRO_5010703374" evidence="23">
    <location>
        <begin position="21"/>
        <end position="1397"/>
    </location>
</feature>
<evidence type="ECO:0000256" key="3">
    <source>
        <dbReference type="ARBA" id="ARBA00022525"/>
    </source>
</evidence>
<dbReference type="Pfam" id="PF03098">
    <property type="entry name" value="An_peroxidase"/>
    <property type="match status" value="1"/>
</dbReference>
<keyword evidence="5" id="KW-0433">Leucine-rich repeat</keyword>
<dbReference type="InterPro" id="IPR003591">
    <property type="entry name" value="Leu-rich_rpt_typical-subtyp"/>
</dbReference>
<proteinExistence type="inferred from homology"/>
<comment type="catalytic activity">
    <reaction evidence="17">
        <text>L-lysyl-[collagen] + L-methionyl-[collagen] + hypobromite = [collagen]-L-lysyl-N-S-L-methionyl-[collagen] + bromide + H2O + H(+)</text>
        <dbReference type="Rhea" id="RHEA:66024"/>
        <dbReference type="Rhea" id="RHEA-COMP:12751"/>
        <dbReference type="Rhea" id="RHEA-COMP:16949"/>
        <dbReference type="Rhea" id="RHEA-COMP:16951"/>
        <dbReference type="ChEBI" id="CHEBI:15377"/>
        <dbReference type="ChEBI" id="CHEBI:15378"/>
        <dbReference type="ChEBI" id="CHEBI:15858"/>
        <dbReference type="ChEBI" id="CHEBI:16044"/>
        <dbReference type="ChEBI" id="CHEBI:29250"/>
        <dbReference type="ChEBI" id="CHEBI:29969"/>
        <dbReference type="ChEBI" id="CHEBI:166867"/>
    </reaction>
    <physiologicalReaction direction="left-to-right" evidence="17">
        <dbReference type="Rhea" id="RHEA:66025"/>
    </physiologicalReaction>
</comment>
<dbReference type="GeneID" id="108742770"/>
<dbReference type="PANTHER" id="PTHR11475">
    <property type="entry name" value="OXIDASE/PEROXIDASE"/>
    <property type="match status" value="1"/>
</dbReference>
<dbReference type="PROSITE" id="PS51450">
    <property type="entry name" value="LRR"/>
    <property type="match status" value="1"/>
</dbReference>
<feature type="domain" description="Ig-like" evidence="24">
    <location>
        <begin position="429"/>
        <end position="515"/>
    </location>
</feature>
<dbReference type="PANTHER" id="PTHR11475:SF58">
    <property type="entry name" value="PEROXIDASIN"/>
    <property type="match status" value="1"/>
</dbReference>
<dbReference type="InterPro" id="IPR001611">
    <property type="entry name" value="Leu-rich_rpt"/>
</dbReference>
<dbReference type="PROSITE" id="PS50835">
    <property type="entry name" value="IG_LIKE"/>
    <property type="match status" value="4"/>
</dbReference>
<feature type="domain" description="Ig-like" evidence="24">
    <location>
        <begin position="236"/>
        <end position="314"/>
    </location>
</feature>
<dbReference type="InParanoid" id="A0A1W4XC42"/>
<dbReference type="FunFam" id="2.60.40.10:FF:000612">
    <property type="entry name" value="palladin isoform X1"/>
    <property type="match status" value="1"/>
</dbReference>
<dbReference type="SUPFAM" id="SSF48113">
    <property type="entry name" value="Heme-dependent peroxidases"/>
    <property type="match status" value="1"/>
</dbReference>
<comment type="catalytic activity">
    <reaction evidence="19">
        <text>hypobromite + L-tyrosyl-[protein] + H(+) = 3-bromo-L-tyrosyl-[protein] + H2O</text>
        <dbReference type="Rhea" id="RHEA:69356"/>
        <dbReference type="Rhea" id="RHEA-COMP:10136"/>
        <dbReference type="Rhea" id="RHEA-COMP:17686"/>
        <dbReference type="ChEBI" id="CHEBI:15377"/>
        <dbReference type="ChEBI" id="CHEBI:15378"/>
        <dbReference type="ChEBI" id="CHEBI:29250"/>
        <dbReference type="ChEBI" id="CHEBI:46858"/>
        <dbReference type="ChEBI" id="CHEBI:183512"/>
    </reaction>
    <physiologicalReaction direction="left-to-right" evidence="19">
        <dbReference type="Rhea" id="RHEA:69357"/>
    </physiologicalReaction>
</comment>
<gene>
    <name evidence="26" type="primary">LOC108742770</name>
</gene>
<dbReference type="GO" id="GO:0004601">
    <property type="term" value="F:peroxidase activity"/>
    <property type="evidence" value="ECO:0007669"/>
    <property type="project" value="UniProtKB-KW"/>
</dbReference>
<evidence type="ECO:0000256" key="5">
    <source>
        <dbReference type="ARBA" id="ARBA00022614"/>
    </source>
</evidence>
<dbReference type="InterPro" id="IPR003599">
    <property type="entry name" value="Ig_sub"/>
</dbReference>
<dbReference type="InterPro" id="IPR013783">
    <property type="entry name" value="Ig-like_fold"/>
</dbReference>
<keyword evidence="8 23" id="KW-0732">Signal</keyword>
<dbReference type="STRING" id="224129.A0A1W4XC42"/>
<evidence type="ECO:0000256" key="22">
    <source>
        <dbReference type="SAM" id="Coils"/>
    </source>
</evidence>
<keyword evidence="22" id="KW-0175">Coiled coil</keyword>
<dbReference type="InterPro" id="IPR036179">
    <property type="entry name" value="Ig-like_dom_sf"/>
</dbReference>
<dbReference type="OrthoDB" id="823504at2759"/>
<protein>
    <submittedName>
        <fullName evidence="26">Peroxidasin</fullName>
    </submittedName>
</protein>
<comment type="subcellular location">
    <subcellularLocation>
        <location evidence="2">Secreted</location>
    </subcellularLocation>
</comment>
<feature type="domain" description="Ig-like" evidence="24">
    <location>
        <begin position="525"/>
        <end position="611"/>
    </location>
</feature>
<dbReference type="FunCoup" id="A0A1W4XC42">
    <property type="interactions" value="44"/>
</dbReference>
<reference evidence="26" key="1">
    <citation type="submission" date="2025-08" db="UniProtKB">
        <authorList>
            <consortium name="RefSeq"/>
        </authorList>
    </citation>
    <scope>IDENTIFICATION</scope>
    <source>
        <tissue evidence="26">Entire body</tissue>
    </source>
</reference>
<comment type="catalytic activity">
    <reaction evidence="16">
        <text>L-lysyl-[collagen] + L-methionyl-[collagen] + H2O2 = [collagen]-L-lysyl-N-S-L-methionyl-[collagen] + 2 H2O + H(+)</text>
        <dbReference type="Rhea" id="RHEA:66020"/>
        <dbReference type="Rhea" id="RHEA-COMP:12751"/>
        <dbReference type="Rhea" id="RHEA-COMP:16949"/>
        <dbReference type="Rhea" id="RHEA-COMP:16951"/>
        <dbReference type="ChEBI" id="CHEBI:15377"/>
        <dbReference type="ChEBI" id="CHEBI:15378"/>
        <dbReference type="ChEBI" id="CHEBI:16044"/>
        <dbReference type="ChEBI" id="CHEBI:16240"/>
        <dbReference type="ChEBI" id="CHEBI:29969"/>
        <dbReference type="ChEBI" id="CHEBI:166867"/>
    </reaction>
    <physiologicalReaction direction="left-to-right" evidence="16">
        <dbReference type="Rhea" id="RHEA:66021"/>
    </physiologicalReaction>
</comment>